<proteinExistence type="predicted"/>
<dbReference type="NCBIfam" id="TIGR03891">
    <property type="entry name" value="thiopep_ocin"/>
    <property type="match status" value="1"/>
</dbReference>
<protein>
    <submittedName>
        <fullName evidence="3">Thiopeptide-type bacteriocin biosynthesis protein</fullName>
    </submittedName>
</protein>
<comment type="caution">
    <text evidence="3">The sequence shown here is derived from an EMBL/GenBank/DDBJ whole genome shotgun (WGS) entry which is preliminary data.</text>
</comment>
<organism evidence="3 4">
    <name type="scientific">Actinopolyspora biskrensis</name>
    <dbReference type="NCBI Taxonomy" id="1470178"/>
    <lineage>
        <taxon>Bacteria</taxon>
        <taxon>Bacillati</taxon>
        <taxon>Actinomycetota</taxon>
        <taxon>Actinomycetes</taxon>
        <taxon>Actinopolysporales</taxon>
        <taxon>Actinopolysporaceae</taxon>
        <taxon>Actinopolyspora</taxon>
    </lineage>
</organism>
<dbReference type="Pfam" id="PF04738">
    <property type="entry name" value="Lant_dehydr_N"/>
    <property type="match status" value="1"/>
</dbReference>
<feature type="domain" description="Thiopeptide-type bacteriocin biosynthesis" evidence="2">
    <location>
        <begin position="606"/>
        <end position="858"/>
    </location>
</feature>
<dbReference type="Pfam" id="PF14028">
    <property type="entry name" value="Lant_dehydr_C"/>
    <property type="match status" value="1"/>
</dbReference>
<dbReference type="Proteomes" id="UP000548304">
    <property type="component" value="Unassembled WGS sequence"/>
</dbReference>
<feature type="domain" description="Lantibiotic dehydratase N-terminal" evidence="1">
    <location>
        <begin position="2"/>
        <end position="537"/>
    </location>
</feature>
<reference evidence="3 4" key="1">
    <citation type="submission" date="2020-07" db="EMBL/GenBank/DDBJ databases">
        <title>Genomic Encyclopedia of Type Strains, Phase III (KMG-III): the genomes of soil and plant-associated and newly described type strains.</title>
        <authorList>
            <person name="Whitman W."/>
        </authorList>
    </citation>
    <scope>NUCLEOTIDE SEQUENCE [LARGE SCALE GENOMIC DNA]</scope>
    <source>
        <strain evidence="3 4">CECT 8576</strain>
    </source>
</reference>
<dbReference type="EMBL" id="JACBYW010000003">
    <property type="protein sequence ID" value="NYH78904.1"/>
    <property type="molecule type" value="Genomic_DNA"/>
</dbReference>
<dbReference type="AlphaFoldDB" id="A0A852YUS3"/>
<dbReference type="InterPro" id="IPR023809">
    <property type="entry name" value="Thiopep_bacteriocin_synth_dom"/>
</dbReference>
<evidence type="ECO:0000313" key="4">
    <source>
        <dbReference type="Proteomes" id="UP000548304"/>
    </source>
</evidence>
<accession>A0A852YUS3</accession>
<name>A0A852YUS3_9ACTN</name>
<evidence type="ECO:0000259" key="2">
    <source>
        <dbReference type="Pfam" id="PF14028"/>
    </source>
</evidence>
<evidence type="ECO:0000313" key="3">
    <source>
        <dbReference type="EMBL" id="NYH78904.1"/>
    </source>
</evidence>
<gene>
    <name evidence="3" type="ORF">FHR84_002229</name>
</gene>
<evidence type="ECO:0000259" key="1">
    <source>
        <dbReference type="Pfam" id="PF04738"/>
    </source>
</evidence>
<keyword evidence="4" id="KW-1185">Reference proteome</keyword>
<dbReference type="InterPro" id="IPR006827">
    <property type="entry name" value="Lant_deHydtase_N"/>
</dbReference>
<sequence length="871" mass="96820">MSTNIAETRGDRLVITHQPRTDHKGPAEISVRYTRAVDIALRTADTPIPVTALITRLEHEFPRSSLAAIEHMVDELIEQRVLISNLRPPMTSTDSVEHVVAELDTFDLDELPEDAVALINELREVRGEFARHNAATPPSEPGALRRSLSTRMSALAATDKPVMVDLHADCSVSLPEPVWREAESTVDVLARLSPHPQGSTEWIDYHHRFLERYGPGAHVPVRDLLDPDTGLGYPAGYRDSLLDVGQQGLSERDARLLSLAQRAALDQRREVHLDEDTVAALAATSETPRRRPHCELSFRVHATTPEAIDRGEFELAVAGISRAAGTLTGRFLDALAEPERKRLTETYARLPTLAREAVPVQLSCPPLHTRTHNVARSPAVLPEVLSLGEHRVNRLAVDDLTVTGDLDRLYLVSLTHGQVVEPIMVNAVEFTHHTHPLARFLAEITTARTPTLGPFAWGKAAGQLPYLPRVRYQRSILAPAQWTLTSRELPHDADGTRWAEALATWRDRFHVADDVYLGDGDQRLHLNLDDPTHQQLLRTELDRNERLTLREAPPPGAFDWIDGRAHDLVAPMTSTAAPEAGPAARTRSPVTVHAREHGHLPGAGTWLYAQLHGHPDRQTHLLTDHLPRLLDQWDNHPQWWFLRYADPHPHLRLRIRLNHPDEFGTAAARVSAWAHALRQRGLLGGMTLETYRPETGRFGDGEAMRAAESLFAADSAAVLTQLEHTRAGASSEAITAASMVDLVISYLGNIEQGTRWLIDHIPRTHTPAPPRGLRDQALELATPHDQWTALRALPGGDTTLAAWRTRAHALTSYRQSITSPGTAVPTEILRDFLHLHHVRMTGIDPDRERRCLHLARAAALSITSRRKQGTA</sequence>